<sequence>MLTNEDIEQIIKECRSIADTGLGNGNRADIPELLVDVVQPPNDFLGVDGNPAIFINQHTFKLLGHLHSNWIVNQTIALKRELLNRRTIEILGVIIHETGHAFNVAARISNTEANSYIFEIEVMLHLYNTKNPVMKNCSITELLAYFDLRLKYYNKSSKGNDYLLSLIEQVHQFQTEHKAFLPMQKERSFSKPFLQRGCSFFQSHEHDLVHECGSFFIDEYELQPRNPACLQPG</sequence>
<gene>
    <name evidence="1" type="ORF">Lsha_0796</name>
</gene>
<comment type="caution">
    <text evidence="1">The sequence shown here is derived from an EMBL/GenBank/DDBJ whole genome shotgun (WGS) entry which is preliminary data.</text>
</comment>
<proteinExistence type="predicted"/>
<evidence type="ECO:0000313" key="1">
    <source>
        <dbReference type="EMBL" id="KTD63110.1"/>
    </source>
</evidence>
<dbReference type="eggNOG" id="ENOG5032FVE">
    <property type="taxonomic scope" value="Bacteria"/>
</dbReference>
<accession>A0A0W0Z2Z0</accession>
<protein>
    <submittedName>
        <fullName evidence="1">Uncharacterized protein</fullName>
    </submittedName>
</protein>
<name>A0A0W0Z2Z0_9GAMM</name>
<dbReference type="EMBL" id="LNYW01000028">
    <property type="protein sequence ID" value="KTD63110.1"/>
    <property type="molecule type" value="Genomic_DNA"/>
</dbReference>
<dbReference type="AlphaFoldDB" id="A0A0W0Z2Z0"/>
<dbReference type="RefSeq" id="WP_018577394.1">
    <property type="nucleotide sequence ID" value="NZ_KB892402.1"/>
</dbReference>
<dbReference type="Proteomes" id="UP000054600">
    <property type="component" value="Unassembled WGS sequence"/>
</dbReference>
<dbReference type="OrthoDB" id="5645602at2"/>
<reference evidence="1 2" key="1">
    <citation type="submission" date="2015-11" db="EMBL/GenBank/DDBJ databases">
        <title>Genomic analysis of 38 Legionella species identifies large and diverse effector repertoires.</title>
        <authorList>
            <person name="Burstein D."/>
            <person name="Amaro F."/>
            <person name="Zusman T."/>
            <person name="Lifshitz Z."/>
            <person name="Cohen O."/>
            <person name="Gilbert J.A."/>
            <person name="Pupko T."/>
            <person name="Shuman H.A."/>
            <person name="Segal G."/>
        </authorList>
    </citation>
    <scope>NUCLEOTIDE SEQUENCE [LARGE SCALE GENOMIC DNA]</scope>
    <source>
        <strain evidence="1 2">ATCC 49655</strain>
    </source>
</reference>
<keyword evidence="2" id="KW-1185">Reference proteome</keyword>
<organism evidence="1 2">
    <name type="scientific">Legionella shakespearei DSM 23087</name>
    <dbReference type="NCBI Taxonomy" id="1122169"/>
    <lineage>
        <taxon>Bacteria</taxon>
        <taxon>Pseudomonadati</taxon>
        <taxon>Pseudomonadota</taxon>
        <taxon>Gammaproteobacteria</taxon>
        <taxon>Legionellales</taxon>
        <taxon>Legionellaceae</taxon>
        <taxon>Legionella</taxon>
    </lineage>
</organism>
<dbReference type="PATRIC" id="fig|1122169.6.peg.919"/>
<evidence type="ECO:0000313" key="2">
    <source>
        <dbReference type="Proteomes" id="UP000054600"/>
    </source>
</evidence>